<evidence type="ECO:0000313" key="1">
    <source>
        <dbReference type="EMBL" id="GAA4466752.1"/>
    </source>
</evidence>
<evidence type="ECO:0000313" key="2">
    <source>
        <dbReference type="Proteomes" id="UP001500840"/>
    </source>
</evidence>
<dbReference type="SUPFAM" id="SSF54523">
    <property type="entry name" value="Pili subunits"/>
    <property type="match status" value="1"/>
</dbReference>
<dbReference type="EMBL" id="BAABGA010000082">
    <property type="protein sequence ID" value="GAA4466752.1"/>
    <property type="molecule type" value="Genomic_DNA"/>
</dbReference>
<protein>
    <submittedName>
        <fullName evidence="1">Prepilin-type N-terminal cleavage/methylation domain-containing protein</fullName>
    </submittedName>
</protein>
<name>A0ABP8NKA0_9BACT</name>
<dbReference type="RefSeq" id="WP_339937461.1">
    <property type="nucleotide sequence ID" value="NZ_BAABGA010000082.1"/>
</dbReference>
<sequence>MNRRTAFTLLELLLSISLMAAIAAVVIPNITLMLGDQRLTRAAEQLQIEMTRLRLDAMRQGRVMVMDAAPDASVLKTRPYFSMSDAVETTDTAGQQSSLMMGADQASVMAMPMPSDADSEVTVELPEAVVIESVQVVSSARSLTIAQQSGDVVAGASPAGTSQSILFYPDGTTSTAAVVVFLPDVGRISVRLRGITGDVTIGEMTAAEISR</sequence>
<comment type="caution">
    <text evidence="1">The sequence shown here is derived from an EMBL/GenBank/DDBJ whole genome shotgun (WGS) entry which is preliminary data.</text>
</comment>
<gene>
    <name evidence="1" type="ORF">GCM10023156_55970</name>
</gene>
<dbReference type="InterPro" id="IPR045584">
    <property type="entry name" value="Pilin-like"/>
</dbReference>
<proteinExistence type="predicted"/>
<reference evidence="2" key="1">
    <citation type="journal article" date="2019" name="Int. J. Syst. Evol. Microbiol.">
        <title>The Global Catalogue of Microorganisms (GCM) 10K type strain sequencing project: providing services to taxonomists for standard genome sequencing and annotation.</title>
        <authorList>
            <consortium name="The Broad Institute Genomics Platform"/>
            <consortium name="The Broad Institute Genome Sequencing Center for Infectious Disease"/>
            <person name="Wu L."/>
            <person name="Ma J."/>
        </authorList>
    </citation>
    <scope>NUCLEOTIDE SEQUENCE [LARGE SCALE GENOMIC DNA]</scope>
    <source>
        <strain evidence="2">JCM 17759</strain>
    </source>
</reference>
<accession>A0ABP8NKA0</accession>
<organism evidence="1 2">
    <name type="scientific">Novipirellula rosea</name>
    <dbReference type="NCBI Taxonomy" id="1031540"/>
    <lineage>
        <taxon>Bacteria</taxon>
        <taxon>Pseudomonadati</taxon>
        <taxon>Planctomycetota</taxon>
        <taxon>Planctomycetia</taxon>
        <taxon>Pirellulales</taxon>
        <taxon>Pirellulaceae</taxon>
        <taxon>Novipirellula</taxon>
    </lineage>
</organism>
<keyword evidence="2" id="KW-1185">Reference proteome</keyword>
<dbReference type="Proteomes" id="UP001500840">
    <property type="component" value="Unassembled WGS sequence"/>
</dbReference>